<keyword evidence="2" id="KW-1185">Reference proteome</keyword>
<gene>
    <name evidence="1" type="ORF">HYN46_01055</name>
</gene>
<dbReference type="KEGG" id="mbah:HYN46_01055"/>
<dbReference type="AlphaFoldDB" id="A0A345P2U9"/>
<dbReference type="EMBL" id="CP031222">
    <property type="protein sequence ID" value="AXI01608.1"/>
    <property type="molecule type" value="Genomic_DNA"/>
</dbReference>
<evidence type="ECO:0000313" key="1">
    <source>
        <dbReference type="EMBL" id="AXI01608.1"/>
    </source>
</evidence>
<evidence type="ECO:0000313" key="2">
    <source>
        <dbReference type="Proteomes" id="UP000253940"/>
    </source>
</evidence>
<dbReference type="OrthoDB" id="5767011at2"/>
<accession>A0A345P2U9</accession>
<protein>
    <submittedName>
        <fullName evidence="1">DUF721 domain-containing protein</fullName>
    </submittedName>
</protein>
<organism evidence="1 2">
    <name type="scientific">Aquirhabdus parva</name>
    <dbReference type="NCBI Taxonomy" id="2283318"/>
    <lineage>
        <taxon>Bacteria</taxon>
        <taxon>Pseudomonadati</taxon>
        <taxon>Pseudomonadota</taxon>
        <taxon>Gammaproteobacteria</taxon>
        <taxon>Moraxellales</taxon>
        <taxon>Moraxellaceae</taxon>
        <taxon>Aquirhabdus</taxon>
    </lineage>
</organism>
<sequence length="178" mass="20209">MLSVQSTRVQQLKRVVIHMKLPAQPFQKKSYRTAENSYSQSNLKNLQTHIEYLKTLTQLILPILSEVLPQQEGAPRVSWQVAALDGDVLCIATEHHTAGSQLKYLQHQVIKSLQQHPEFAAVRHLKIVIEVQPKPKTISHGRLPALSPEVKQILDDAASAFQDTDISDTLRRLARERR</sequence>
<reference evidence="1 2" key="1">
    <citation type="submission" date="2018-07" db="EMBL/GenBank/DDBJ databases">
        <title>Genome sequencing of Moraxellaceae gen. HYN0046.</title>
        <authorList>
            <person name="Kim M."/>
            <person name="Yi H."/>
        </authorList>
    </citation>
    <scope>NUCLEOTIDE SEQUENCE [LARGE SCALE GENOMIC DNA]</scope>
    <source>
        <strain evidence="1 2">HYN0046</strain>
    </source>
</reference>
<proteinExistence type="predicted"/>
<name>A0A345P2U9_9GAMM</name>
<dbReference type="Proteomes" id="UP000253940">
    <property type="component" value="Chromosome"/>
</dbReference>